<keyword evidence="10 16" id="KW-0130">Cell adhesion</keyword>
<dbReference type="GO" id="GO:0055113">
    <property type="term" value="P:epiboly involved in gastrulation with mouth forming second"/>
    <property type="evidence" value="ECO:0007669"/>
    <property type="project" value="UniProtKB-ARBA"/>
</dbReference>
<dbReference type="Gene3D" id="2.60.40.60">
    <property type="entry name" value="Cadherins"/>
    <property type="match status" value="5"/>
</dbReference>
<dbReference type="GO" id="GO:0005886">
    <property type="term" value="C:plasma membrane"/>
    <property type="evidence" value="ECO:0007669"/>
    <property type="project" value="UniProtKB-SubCell"/>
</dbReference>
<evidence type="ECO:0000313" key="23">
    <source>
        <dbReference type="Proteomes" id="UP000472265"/>
    </source>
</evidence>
<reference evidence="22" key="1">
    <citation type="submission" date="2021-04" db="EMBL/GenBank/DDBJ databases">
        <authorList>
            <consortium name="Wellcome Sanger Institute Data Sharing"/>
        </authorList>
    </citation>
    <scope>NUCLEOTIDE SEQUENCE [LARGE SCALE GENOMIC DNA]</scope>
</reference>
<dbReference type="SUPFAM" id="SSF49313">
    <property type="entry name" value="Cadherin-like"/>
    <property type="match status" value="5"/>
</dbReference>
<dbReference type="InterPro" id="IPR050971">
    <property type="entry name" value="Cadherin-domain_protein"/>
</dbReference>
<evidence type="ECO:0000256" key="18">
    <source>
        <dbReference type="SAM" id="MobiDB-lite"/>
    </source>
</evidence>
<dbReference type="InParanoid" id="A0A671Y448"/>
<keyword evidence="7 20" id="KW-0732">Signal</keyword>
<dbReference type="FunFam" id="2.60.40.60:FF:000074">
    <property type="entry name" value="Desmoglein 4"/>
    <property type="match status" value="1"/>
</dbReference>
<keyword evidence="11" id="KW-0965">Cell junction</keyword>
<keyword evidence="9 15" id="KW-0106">Calcium</keyword>
<dbReference type="Gene3D" id="4.10.900.10">
    <property type="entry name" value="TCF3-CBD (Catenin binding domain)"/>
    <property type="match status" value="1"/>
</dbReference>
<evidence type="ECO:0000313" key="22">
    <source>
        <dbReference type="Ensembl" id="ENSSAUP00010058309.1"/>
    </source>
</evidence>
<evidence type="ECO:0000256" key="4">
    <source>
        <dbReference type="ARBA" id="ARBA00022685"/>
    </source>
</evidence>
<evidence type="ECO:0000256" key="7">
    <source>
        <dbReference type="ARBA" id="ARBA00022729"/>
    </source>
</evidence>
<dbReference type="GO" id="GO:0030057">
    <property type="term" value="C:desmosome"/>
    <property type="evidence" value="ECO:0007669"/>
    <property type="project" value="UniProtKB-SubCell"/>
</dbReference>
<dbReference type="FunFam" id="4.10.900.10:FF:000003">
    <property type="entry name" value="Desmoglein 1"/>
    <property type="match status" value="1"/>
</dbReference>
<keyword evidence="3" id="KW-1003">Cell membrane</keyword>
<gene>
    <name evidence="22" type="primary">LOC115573164</name>
    <name evidence="22" type="synonym">DSG2</name>
</gene>
<evidence type="ECO:0000256" key="13">
    <source>
        <dbReference type="ARBA" id="ARBA00023136"/>
    </source>
</evidence>
<dbReference type="SMART" id="SM00112">
    <property type="entry name" value="CA"/>
    <property type="match status" value="4"/>
</dbReference>
<dbReference type="GO" id="GO:0005509">
    <property type="term" value="F:calcium ion binding"/>
    <property type="evidence" value="ECO:0007669"/>
    <property type="project" value="UniProtKB-UniRule"/>
</dbReference>
<feature type="domain" description="Cadherin" evidence="21">
    <location>
        <begin position="372"/>
        <end position="483"/>
    </location>
</feature>
<evidence type="ECO:0000256" key="16">
    <source>
        <dbReference type="RuleBase" id="RU003318"/>
    </source>
</evidence>
<dbReference type="GeneTree" id="ENSGT01030000234624"/>
<evidence type="ECO:0000259" key="21">
    <source>
        <dbReference type="PROSITE" id="PS50268"/>
    </source>
</evidence>
<dbReference type="FunFam" id="2.60.40.60:FF:000083">
    <property type="entry name" value="Desmoglein 1"/>
    <property type="match status" value="1"/>
</dbReference>
<comment type="function">
    <text evidence="17">A component of desmosome cell-cell junctions which are required for positive regulation of cellular adhesion. Involved in the interaction of plaque proteins and intermediate filaments mediating cell-cell adhesion.</text>
</comment>
<evidence type="ECO:0000256" key="14">
    <source>
        <dbReference type="ARBA" id="ARBA00023180"/>
    </source>
</evidence>
<accession>A0A671Y448</accession>
<keyword evidence="8" id="KW-0677">Repeat</keyword>
<evidence type="ECO:0000256" key="12">
    <source>
        <dbReference type="ARBA" id="ARBA00022989"/>
    </source>
</evidence>
<keyword evidence="12 19" id="KW-1133">Transmembrane helix</keyword>
<evidence type="ECO:0000256" key="10">
    <source>
        <dbReference type="ARBA" id="ARBA00022889"/>
    </source>
</evidence>
<dbReference type="PROSITE" id="PS50268">
    <property type="entry name" value="CADHERIN_2"/>
    <property type="match status" value="4"/>
</dbReference>
<evidence type="ECO:0000256" key="20">
    <source>
        <dbReference type="SAM" id="SignalP"/>
    </source>
</evidence>
<dbReference type="GO" id="GO:0045216">
    <property type="term" value="P:cell-cell junction organization"/>
    <property type="evidence" value="ECO:0007669"/>
    <property type="project" value="UniProtKB-ARBA"/>
</dbReference>
<evidence type="ECO:0000256" key="9">
    <source>
        <dbReference type="ARBA" id="ARBA00022837"/>
    </source>
</evidence>
<feature type="domain" description="Cadherin" evidence="21">
    <location>
        <begin position="57"/>
        <end position="144"/>
    </location>
</feature>
<dbReference type="FunFam" id="2.60.40.60:FF:000031">
    <property type="entry name" value="Cadherin 3"/>
    <property type="match status" value="1"/>
</dbReference>
<dbReference type="InterPro" id="IPR015919">
    <property type="entry name" value="Cadherin-like_sf"/>
</dbReference>
<dbReference type="PROSITE" id="PS00232">
    <property type="entry name" value="CADHERIN_1"/>
    <property type="match status" value="2"/>
</dbReference>
<evidence type="ECO:0000256" key="19">
    <source>
        <dbReference type="SAM" id="Phobius"/>
    </source>
</evidence>
<dbReference type="PANTHER" id="PTHR24025">
    <property type="entry name" value="DESMOGLEIN FAMILY MEMBER"/>
    <property type="match status" value="1"/>
</dbReference>
<dbReference type="PRINTS" id="PR00205">
    <property type="entry name" value="CADHERIN"/>
</dbReference>
<dbReference type="GO" id="GO:0007156">
    <property type="term" value="P:homophilic cell adhesion via plasma membrane adhesion molecules"/>
    <property type="evidence" value="ECO:0007669"/>
    <property type="project" value="InterPro"/>
</dbReference>
<feature type="domain" description="Cadherin" evidence="21">
    <location>
        <begin position="152"/>
        <end position="251"/>
    </location>
</feature>
<evidence type="ECO:0000256" key="3">
    <source>
        <dbReference type="ARBA" id="ARBA00022475"/>
    </source>
</evidence>
<evidence type="ECO:0000256" key="5">
    <source>
        <dbReference type="ARBA" id="ARBA00022692"/>
    </source>
</evidence>
<dbReference type="Ensembl" id="ENSSAUT00010061205.1">
    <property type="protein sequence ID" value="ENSSAUP00010058309.1"/>
    <property type="gene ID" value="ENSSAUG00010023815.1"/>
</dbReference>
<dbReference type="FunFam" id="2.60.40.60:FF:000011">
    <property type="entry name" value="Cadherin 1"/>
    <property type="match status" value="1"/>
</dbReference>
<dbReference type="InterPro" id="IPR027397">
    <property type="entry name" value="Catenin-bd_sf"/>
</dbReference>
<dbReference type="FunFam" id="2.60.40.60:FF:000068">
    <property type="entry name" value="Desmoglein 1"/>
    <property type="match status" value="1"/>
</dbReference>
<feature type="region of interest" description="Disordered" evidence="18">
    <location>
        <begin position="741"/>
        <end position="768"/>
    </location>
</feature>
<evidence type="ECO:0000256" key="11">
    <source>
        <dbReference type="ARBA" id="ARBA00022949"/>
    </source>
</evidence>
<dbReference type="InterPro" id="IPR002126">
    <property type="entry name" value="Cadherin-like_dom"/>
</dbReference>
<dbReference type="InterPro" id="IPR009122">
    <property type="entry name" value="Desmosomal_cadherin"/>
</dbReference>
<name>A0A671Y448_SPAAU</name>
<keyword evidence="4" id="KW-0165">Cleavage on pair of basic residues</keyword>
<organism evidence="22 23">
    <name type="scientific">Sparus aurata</name>
    <name type="common">Gilthead sea bream</name>
    <dbReference type="NCBI Taxonomy" id="8175"/>
    <lineage>
        <taxon>Eukaryota</taxon>
        <taxon>Metazoa</taxon>
        <taxon>Chordata</taxon>
        <taxon>Craniata</taxon>
        <taxon>Vertebrata</taxon>
        <taxon>Euteleostomi</taxon>
        <taxon>Actinopterygii</taxon>
        <taxon>Neopterygii</taxon>
        <taxon>Teleostei</taxon>
        <taxon>Neoteleostei</taxon>
        <taxon>Acanthomorphata</taxon>
        <taxon>Eupercaria</taxon>
        <taxon>Spariformes</taxon>
        <taxon>Sparidae</taxon>
        <taxon>Sparus</taxon>
    </lineage>
</organism>
<keyword evidence="23" id="KW-1185">Reference proteome</keyword>
<proteinExistence type="predicted"/>
<feature type="chain" id="PRO_5025636105" evidence="20">
    <location>
        <begin position="25"/>
        <end position="1003"/>
    </location>
</feature>
<feature type="domain" description="Cadherin" evidence="21">
    <location>
        <begin position="252"/>
        <end position="371"/>
    </location>
</feature>
<evidence type="ECO:0000256" key="2">
    <source>
        <dbReference type="ARBA" id="ARBA00004568"/>
    </source>
</evidence>
<keyword evidence="6" id="KW-0479">Metal-binding</keyword>
<dbReference type="AlphaFoldDB" id="A0A671Y448"/>
<sequence length="1003" mass="109572">MAPLLKCTVVILLAVVLTLVPVRAKGNGQVLRRHKREWIVAPRDLWEGHDYTGLDEIAIIRSDKEDVAKINYFLSGPGCDEPPIGRFGVDKDTGKVKVYSILDREEIAFYRLRGIAKFLDRTLAERDVYLNITVLDRNDNSPVIKEQQVGFVNESSAEGILVIATDADQENTLHSKISYRIVEQSSTAGMFFINSQTGEVMVRQSTLDREKRDTYRLTIEASDMGGQAGGNKGTGEIEIKILDINDNVPTLEKESYEGSVEENTIGVEVMRIKALDMDMMYTDNWLAMFEFISGNEAGYFSITTDSKTNEGIITINKALDYEELKVLNLEVGVSNKAQYNFGSSSVSSGTLIKKRYPLKINVVNQKEGPRFQPNVKVVTLSEDHTTISIGKVITTYAAIDSDTLQTATNVRYVKLRDSDNWLTIDGKTADIRLNKLPDRESKFLINGTYYAEIICITNDAPSKTATGTIAIQVEDFNDHCPELTTKTQTMCLGDNVVYLTAVDGDEFPNAAPFEFTLIHELSKGQWQLEPLNATTAILRNQDYLWPGFYKVAVDIKDQQGKSCNDVQMVDVTVCTCHEITKTCVARRTDGVKAVFGASGILLLLLGLLLLLLVPLLLLFCLCGDAAAVGAFKAIPYDTKQQLISYHTEGYRAGAFDGMALSEEFLGEYYSSVSIEKQKDGLLIYDYEGQESLAGSVGCCSLLENEDDLSFLDDLGPKFKTLAEICHSSTLVTESVDAGVSISPPRPVSPARPSTSTHTHVHTHRETNRDRDHVSFNTLNTSNVASGSSAIIQEERITERATVPNVHVQEKLVIPNQTMLIQQPTMYYAATPMYVVESKPQMVLVAGGGQQAVGQVPLGHVGMTQGLVQVGGLQGSQGMVLVDRQVGMGGMTGQVAQGLSQGTISRSREVLVENGSLGGAQVALSAQGFVQTGHGSAAEQRLEVRGQGMQVKTQSFSVGSSGSAGSNEEFAMSATPKMQGGQRVVVQHKKVSVTERNIESSTIA</sequence>
<dbReference type="InterPro" id="IPR020894">
    <property type="entry name" value="Cadherin_CS"/>
</dbReference>
<comment type="subcellular location">
    <subcellularLocation>
        <location evidence="2">Cell junction</location>
        <location evidence="2">Desmosome</location>
    </subcellularLocation>
    <subcellularLocation>
        <location evidence="1 16">Cell membrane</location>
        <topology evidence="1 16">Single-pass type I membrane protein</topology>
    </subcellularLocation>
</comment>
<dbReference type="InterPro" id="IPR000233">
    <property type="entry name" value="Cadherin_Y-type_LIR"/>
</dbReference>
<dbReference type="Pfam" id="PF00028">
    <property type="entry name" value="Cadherin"/>
    <property type="match status" value="3"/>
</dbReference>
<dbReference type="PRINTS" id="PR01818">
    <property type="entry name" value="DESMOCADHERN"/>
</dbReference>
<feature type="transmembrane region" description="Helical" evidence="19">
    <location>
        <begin position="593"/>
        <end position="622"/>
    </location>
</feature>
<keyword evidence="13 19" id="KW-0472">Membrane</keyword>
<dbReference type="OMA" id="MGAGTMT"/>
<dbReference type="PANTHER" id="PTHR24025:SF1">
    <property type="entry name" value="DESMOGLEIN-2"/>
    <property type="match status" value="1"/>
</dbReference>
<evidence type="ECO:0000256" key="1">
    <source>
        <dbReference type="ARBA" id="ARBA00004251"/>
    </source>
</evidence>
<evidence type="ECO:0000256" key="8">
    <source>
        <dbReference type="ARBA" id="ARBA00022737"/>
    </source>
</evidence>
<dbReference type="Proteomes" id="UP000472265">
    <property type="component" value="Chromosome 21"/>
</dbReference>
<evidence type="ECO:0000256" key="6">
    <source>
        <dbReference type="ARBA" id="ARBA00022723"/>
    </source>
</evidence>
<reference evidence="22" key="2">
    <citation type="submission" date="2025-08" db="UniProtKB">
        <authorList>
            <consortium name="Ensembl"/>
        </authorList>
    </citation>
    <scope>IDENTIFICATION</scope>
</reference>
<protein>
    <submittedName>
        <fullName evidence="22">Desmoglein 2</fullName>
    </submittedName>
</protein>
<evidence type="ECO:0000256" key="15">
    <source>
        <dbReference type="PROSITE-ProRule" id="PRU00043"/>
    </source>
</evidence>
<dbReference type="CDD" id="cd11304">
    <property type="entry name" value="Cadherin_repeat"/>
    <property type="match status" value="4"/>
</dbReference>
<keyword evidence="5 16" id="KW-0812">Transmembrane</keyword>
<dbReference type="Pfam" id="PF01049">
    <property type="entry name" value="CADH_Y-type_LIR"/>
    <property type="match status" value="1"/>
</dbReference>
<evidence type="ECO:0000256" key="17">
    <source>
        <dbReference type="RuleBase" id="RU004358"/>
    </source>
</evidence>
<keyword evidence="14" id="KW-0325">Glycoprotein</keyword>
<reference evidence="22" key="3">
    <citation type="submission" date="2025-09" db="UniProtKB">
        <authorList>
            <consortium name="Ensembl"/>
        </authorList>
    </citation>
    <scope>IDENTIFICATION</scope>
</reference>
<feature type="signal peptide" evidence="20">
    <location>
        <begin position="1"/>
        <end position="24"/>
    </location>
</feature>